<reference evidence="3" key="2">
    <citation type="submission" date="2024-10" db="UniProtKB">
        <authorList>
            <consortium name="EnsemblProtists"/>
        </authorList>
    </citation>
    <scope>IDENTIFICATION</scope>
</reference>
<keyword evidence="2" id="KW-0472">Membrane</keyword>
<evidence type="ECO:0000313" key="4">
    <source>
        <dbReference type="Proteomes" id="UP000013827"/>
    </source>
</evidence>
<proteinExistence type="predicted"/>
<dbReference type="HOGENOM" id="CLU_229520_0_0_1"/>
<feature type="region of interest" description="Disordered" evidence="1">
    <location>
        <begin position="430"/>
        <end position="449"/>
    </location>
</feature>
<feature type="compositionally biased region" description="Low complexity" evidence="1">
    <location>
        <begin position="1204"/>
        <end position="1213"/>
    </location>
</feature>
<keyword evidence="2" id="KW-1133">Transmembrane helix</keyword>
<dbReference type="RefSeq" id="XP_005779777.1">
    <property type="nucleotide sequence ID" value="XM_005779720.1"/>
</dbReference>
<protein>
    <recommendedName>
        <fullName evidence="5">K Homology domain-containing protein</fullName>
    </recommendedName>
</protein>
<dbReference type="GeneID" id="17272891"/>
<feature type="transmembrane region" description="Helical" evidence="2">
    <location>
        <begin position="1471"/>
        <end position="1491"/>
    </location>
</feature>
<feature type="region of interest" description="Disordered" evidence="1">
    <location>
        <begin position="860"/>
        <end position="905"/>
    </location>
</feature>
<feature type="compositionally biased region" description="Basic and acidic residues" evidence="1">
    <location>
        <begin position="662"/>
        <end position="679"/>
    </location>
</feature>
<evidence type="ECO:0008006" key="5">
    <source>
        <dbReference type="Google" id="ProtNLM"/>
    </source>
</evidence>
<feature type="region of interest" description="Disordered" evidence="1">
    <location>
        <begin position="1494"/>
        <end position="1515"/>
    </location>
</feature>
<feature type="transmembrane region" description="Helical" evidence="2">
    <location>
        <begin position="699"/>
        <end position="717"/>
    </location>
</feature>
<feature type="compositionally biased region" description="Low complexity" evidence="1">
    <location>
        <begin position="871"/>
        <end position="905"/>
    </location>
</feature>
<keyword evidence="4" id="KW-1185">Reference proteome</keyword>
<feature type="region of interest" description="Disordered" evidence="1">
    <location>
        <begin position="1194"/>
        <end position="1215"/>
    </location>
</feature>
<feature type="transmembrane region" description="Helical" evidence="2">
    <location>
        <begin position="633"/>
        <end position="653"/>
    </location>
</feature>
<feature type="compositionally biased region" description="Gly residues" evidence="1">
    <location>
        <begin position="1095"/>
        <end position="1105"/>
    </location>
</feature>
<feature type="region of interest" description="Disordered" evidence="1">
    <location>
        <begin position="72"/>
        <end position="94"/>
    </location>
</feature>
<sequence>MEAFASTPRKPGTLDGARGACYAVVSAVLITCRPVGTQKYTYDQMVQRAAACASSPDGFMALFRELVLSASAPPARPEQEGDRPVSDSNRTQTLEEQTRSAFYWANRREWKKAWNCFNSLKPADGRSRKVVDEFINKTPQAKAPPEHAMRDEPGYEAGKYKIKPEIFARFVRSCNVTRAGGPNHVDYDFVRIITDSERGSKCLLNYFTAFSWGVEHPRLQQLDADLKALCLVKEDGSLRPLGMCSIMPRSAERCIHMQECPWMEQYLTSPLPEDRHARDVAIANAAAALTDAEHTLKTTVDRVRAGGGTDSDITAARDALDAAYRADAAARQPVNFPVNYGPLVRTSMPPQFMFCTFTSILAAATARQSVSSPAVRVGSPLPPGSCMHAGGGWRANDGVANASRVPTKESVKTDDPQDVASTPLTALEAPIGLTAPLGPSTTKPADGGRAGAPRHVLFLQSDRAVDARLEVALGEIAWPAELRSTRVSDSNSIESDLLSCGYADWQHVSASFDRADSSLLEASLPIPAQWSETEAVPMPLPVPPKTDVAEEHSLRCSSLLGNLPFSTPPALEELARPAEVRATQIADSKTAESTDLFSISSDLAGSRPRCASFICADSSTGEVNTDMASSSPWPLLMGALMGCLGFSVVALSWSGSSATKTGSDKVDGQKRSRRAKETEVMAPTGGGSTATACVCRTPIFFYFLSFVAMVGLCGVTYEASAARYTRGRGAMSGLLPVNSIVPESCPDAAGQAQRLVETCGGGSCGGGCGGGDASSRQATEAALLTARRTQRSLQSAGTHGAIIGRKGRTVQTFVHPSSASELIGAATAPSTAAVEANLAVGGAEVNGEEHGLAAQIHASKGRVGTGGGSGSSPPGLAMGSTSSPGADVDVVIDPSSSTSSGVTATVRASATAHPIDTRAATAGAASAVQDSNTSRLTSPKALPSGVAATCQMRLSEPILPCRADVGEALGTSWATGQQQLRPTQGEKLLQTGARGFVRAIVDKISTLVTVTQQGPLRSERMACADLSQMNAAEGAVLTAAVLPFAHECGAAAAATTSGPIAGDTDHGRFDLSQWLSRCCGGGSCGGGVGGSSGGGGGGGGSGGGDASSRQATEAALSTARRTQRSLQSASTHGAIIGRKGRTVQTFVHPSSASELIGAATAPSTAAVEANLAVGGAEVNGEEHGLAAQIHASKGRVGTGGGSGSSPPGLAMGSTSSPGADVDVVIEIDVVIDGLANASRVPTKESVKTEDPKFAASTPLAAFAAPIGLAPLGPPTTKPADGGRAGAPRHLLFLQSDRAVDARLEVALKEIAWPAELRSTRVSDSNSIESDLLSSGYADWRRACASFDRASSSLLEASLPIPALWSETEAVPMPLPVPPKTDVAEQRSDDWLRCSSLLGNLPFSTPPALEELARPAEVRATQIADSKTAESTDLFSISSDLAGSRPRCASFICADSSTGEADNTDMASSSPWPLLMGALMGCLGFSVVALSWSGSSATKTGSDKVDGQKRSRRAKETEVMAPTLLKLALVPAAGDKLVLKLSPPPPLADKQASLADNTTVIDPGGGNAVGIPSEPVSLKDGIDTGTGGTGTASTGTGNVPSEGEPGPLKDGIDAGGGNVEGEFSPMTSSAKVGIVPADDGRITLVISASVSPSLPGAKGDADWTVSAKEVPGKKPATAGIPDRTTPSNPRRKKGRKGASAPIVRTKSIAPVGGNNRFGALLGMDGNEGILGGTGKGATVDVETTTITTEGSAAGRFSWPKFCPSYLLRLFGILALLCLGAAFALSSYSATSALLSSQRYDWPWPTSPPATVAKPFTPASPNGFCEVGGNATCSFAAIVSSDSAPTNHPGGHEDGSSWGALMEAIDEVVGEPLHLIGEPPASIIEDVYEKQPSESDLVTVPASRNSTEREGEPLVNFVGSVYGNRTGIIARGRKTVLPVNDTPPKLRSADAGKLGMALRKLVDIGLGAWAPVLLGRTRVKPAALVRVGAAALLVGKVAAQNGTELPHNHTSCQDDPDGVLTAFGGCATGVTLGCDTDLNTVNPGAAPVGTLVSLLCPASCGKCASPSPSPPAVLCQDDPDGVLTAFGGCATGVTLGCDTDLNTVNPGAAPVGTLVSLLCPASCGKCASPSPSPPAVLCQDDPDGVLTAFGGCATGVTLGCDTDLNTVNPGAAPVGTLVSLLCPASCGKCESEESIPPSPSAPLERTPRGKYQLLQLQHCQNLCCRSSDSGGDGDEATHMLLYLNTATWAGDGAEALAEQVRAARRAKLPIVMAHENDAVRNGCIFGHFFEVTPRDLIADGLYHDLAVGCHSGPHRQVSLALLAKALGATEQTAQSRVRRVTALALSIRGSSSMTEPSNGDDVGREASATQTV</sequence>
<feature type="region of interest" description="Disordered" evidence="1">
    <location>
        <begin position="2348"/>
        <end position="2370"/>
    </location>
</feature>
<name>A0A0D3JV13_EMIH1</name>
<evidence type="ECO:0000256" key="2">
    <source>
        <dbReference type="SAM" id="Phobius"/>
    </source>
</evidence>
<keyword evidence="2" id="KW-0812">Transmembrane</keyword>
<dbReference type="KEGG" id="ehx:EMIHUDRAFT_114705"/>
<feature type="region of interest" description="Disordered" evidence="1">
    <location>
        <begin position="1652"/>
        <end position="1699"/>
    </location>
</feature>
<organism evidence="3 4">
    <name type="scientific">Emiliania huxleyi (strain CCMP1516)</name>
    <dbReference type="NCBI Taxonomy" id="280463"/>
    <lineage>
        <taxon>Eukaryota</taxon>
        <taxon>Haptista</taxon>
        <taxon>Haptophyta</taxon>
        <taxon>Prymnesiophyceae</taxon>
        <taxon>Isochrysidales</taxon>
        <taxon>Noelaerhabdaceae</taxon>
        <taxon>Emiliania</taxon>
    </lineage>
</organism>
<feature type="region of interest" description="Disordered" evidence="1">
    <location>
        <begin position="656"/>
        <end position="683"/>
    </location>
</feature>
<reference evidence="4" key="1">
    <citation type="journal article" date="2013" name="Nature">
        <title>Pan genome of the phytoplankton Emiliania underpins its global distribution.</title>
        <authorList>
            <person name="Read B.A."/>
            <person name="Kegel J."/>
            <person name="Klute M.J."/>
            <person name="Kuo A."/>
            <person name="Lefebvre S.C."/>
            <person name="Maumus F."/>
            <person name="Mayer C."/>
            <person name="Miller J."/>
            <person name="Monier A."/>
            <person name="Salamov A."/>
            <person name="Young J."/>
            <person name="Aguilar M."/>
            <person name="Claverie J.M."/>
            <person name="Frickenhaus S."/>
            <person name="Gonzalez K."/>
            <person name="Herman E.K."/>
            <person name="Lin Y.C."/>
            <person name="Napier J."/>
            <person name="Ogata H."/>
            <person name="Sarno A.F."/>
            <person name="Shmutz J."/>
            <person name="Schroeder D."/>
            <person name="de Vargas C."/>
            <person name="Verret F."/>
            <person name="von Dassow P."/>
            <person name="Valentin K."/>
            <person name="Van de Peer Y."/>
            <person name="Wheeler G."/>
            <person name="Dacks J.B."/>
            <person name="Delwiche C.F."/>
            <person name="Dyhrman S.T."/>
            <person name="Glockner G."/>
            <person name="John U."/>
            <person name="Richards T."/>
            <person name="Worden A.Z."/>
            <person name="Zhang X."/>
            <person name="Grigoriev I.V."/>
            <person name="Allen A.E."/>
            <person name="Bidle K."/>
            <person name="Borodovsky M."/>
            <person name="Bowler C."/>
            <person name="Brownlee C."/>
            <person name="Cock J.M."/>
            <person name="Elias M."/>
            <person name="Gladyshev V.N."/>
            <person name="Groth M."/>
            <person name="Guda C."/>
            <person name="Hadaegh A."/>
            <person name="Iglesias-Rodriguez M.D."/>
            <person name="Jenkins J."/>
            <person name="Jones B.M."/>
            <person name="Lawson T."/>
            <person name="Leese F."/>
            <person name="Lindquist E."/>
            <person name="Lobanov A."/>
            <person name="Lomsadze A."/>
            <person name="Malik S.B."/>
            <person name="Marsh M.E."/>
            <person name="Mackinder L."/>
            <person name="Mock T."/>
            <person name="Mueller-Roeber B."/>
            <person name="Pagarete A."/>
            <person name="Parker M."/>
            <person name="Probert I."/>
            <person name="Quesneville H."/>
            <person name="Raines C."/>
            <person name="Rensing S.A."/>
            <person name="Riano-Pachon D.M."/>
            <person name="Richier S."/>
            <person name="Rokitta S."/>
            <person name="Shiraiwa Y."/>
            <person name="Soanes D.M."/>
            <person name="van der Giezen M."/>
            <person name="Wahlund T.M."/>
            <person name="Williams B."/>
            <person name="Wilson W."/>
            <person name="Wolfe G."/>
            <person name="Wurch L.L."/>
        </authorList>
    </citation>
    <scope>NUCLEOTIDE SEQUENCE</scope>
</reference>
<accession>A0A0D3JV13</accession>
<feature type="transmembrane region" description="Helical" evidence="2">
    <location>
        <begin position="1764"/>
        <end position="1786"/>
    </location>
</feature>
<feature type="region of interest" description="Disordered" evidence="1">
    <location>
        <begin position="1095"/>
        <end position="1134"/>
    </location>
</feature>
<feature type="compositionally biased region" description="Basic and acidic residues" evidence="1">
    <location>
        <begin position="1500"/>
        <end position="1515"/>
    </location>
</feature>
<dbReference type="EnsemblProtists" id="EOD27348">
    <property type="protein sequence ID" value="EOD27348"/>
    <property type="gene ID" value="EMIHUDRAFT_114705"/>
</dbReference>
<dbReference type="PaxDb" id="2903-EOD27348"/>
<dbReference type="Proteomes" id="UP000013827">
    <property type="component" value="Unassembled WGS sequence"/>
</dbReference>
<feature type="region of interest" description="Disordered" evidence="1">
    <location>
        <begin position="1565"/>
        <end position="1607"/>
    </location>
</feature>
<evidence type="ECO:0000313" key="3">
    <source>
        <dbReference type="EnsemblProtists" id="EOD27348"/>
    </source>
</evidence>
<evidence type="ECO:0000256" key="1">
    <source>
        <dbReference type="SAM" id="MobiDB-lite"/>
    </source>
</evidence>